<dbReference type="InterPro" id="IPR011990">
    <property type="entry name" value="TPR-like_helical_dom_sf"/>
</dbReference>
<sequence length="330" mass="36109">MNKTMFLVSLMLAATFSILWGQSINDEPFTHTFSIVAIDEQNGEMGVAVQSHWFSVGSIVAWAQPGVGVVATQSLVNVSFGPRGLELLKAGKTPREALDELLGKDKGADFRQLALLDVKGRVATHTGKKCIAEAGHIIGDGFSVQANMMLNDKVVPAMAEAFKNSSGPLAERLVAALKAAQAAGGDIRGQQSAAIKIVKIKSSGKPWQDVIMDLRVEDHPQAVAEIERLVKVFRAYEHMNKGDLAIEKGDVQGALREYGTAEKMFPDNEEMKYWHAVSLANVGEIKASLPLFKEVFEKEPNYLELTKRIVKNGLLKVNQQQLDQIINNTR</sequence>
<reference evidence="2" key="1">
    <citation type="journal article" date="2020" name="mSystems">
        <title>Genome- and Community-Level Interaction Insights into Carbon Utilization and Element Cycling Functions of Hydrothermarchaeota in Hydrothermal Sediment.</title>
        <authorList>
            <person name="Zhou Z."/>
            <person name="Liu Y."/>
            <person name="Xu W."/>
            <person name="Pan J."/>
            <person name="Luo Z.H."/>
            <person name="Li M."/>
        </authorList>
    </citation>
    <scope>NUCLEOTIDE SEQUENCE [LARGE SCALE GENOMIC DNA]</scope>
    <source>
        <strain evidence="2">HyVt-76</strain>
    </source>
</reference>
<dbReference type="InterPro" id="IPR010430">
    <property type="entry name" value="DUF1028"/>
</dbReference>
<gene>
    <name evidence="2" type="ORF">ENL21_05405</name>
</gene>
<feature type="signal peptide" evidence="1">
    <location>
        <begin position="1"/>
        <end position="21"/>
    </location>
</feature>
<feature type="chain" id="PRO_5030600019" evidence="1">
    <location>
        <begin position="22"/>
        <end position="330"/>
    </location>
</feature>
<dbReference type="Gene3D" id="3.60.20.10">
    <property type="entry name" value="Glutamine Phosphoribosylpyrophosphate, subunit 1, domain 1"/>
    <property type="match status" value="1"/>
</dbReference>
<dbReference type="Proteomes" id="UP000886111">
    <property type="component" value="Unassembled WGS sequence"/>
</dbReference>
<dbReference type="Pfam" id="PF06267">
    <property type="entry name" value="DUF1028"/>
    <property type="match status" value="1"/>
</dbReference>
<accession>A0A7V5LJZ7</accession>
<dbReference type="PANTHER" id="PTHR39328:SF1">
    <property type="entry name" value="BLL2871 PROTEIN"/>
    <property type="match status" value="1"/>
</dbReference>
<name>A0A7V5LJZ7_CALAY</name>
<dbReference type="AlphaFoldDB" id="A0A7V5LJZ7"/>
<dbReference type="InterPro" id="IPR029055">
    <property type="entry name" value="Ntn_hydrolases_N"/>
</dbReference>
<evidence type="ECO:0000256" key="1">
    <source>
        <dbReference type="SAM" id="SignalP"/>
    </source>
</evidence>
<protein>
    <submittedName>
        <fullName evidence="2">DUF1028 domain-containing protein</fullName>
    </submittedName>
</protein>
<dbReference type="SUPFAM" id="SSF56235">
    <property type="entry name" value="N-terminal nucleophile aminohydrolases (Ntn hydrolases)"/>
    <property type="match status" value="1"/>
</dbReference>
<comment type="caution">
    <text evidence="2">The sequence shown here is derived from an EMBL/GenBank/DDBJ whole genome shotgun (WGS) entry which is preliminary data.</text>
</comment>
<dbReference type="PANTHER" id="PTHR39328">
    <property type="entry name" value="BLL2871 PROTEIN"/>
    <property type="match status" value="1"/>
</dbReference>
<dbReference type="SUPFAM" id="SSF48452">
    <property type="entry name" value="TPR-like"/>
    <property type="match status" value="1"/>
</dbReference>
<keyword evidence="1" id="KW-0732">Signal</keyword>
<dbReference type="EMBL" id="DRTD01000395">
    <property type="protein sequence ID" value="HHE55198.1"/>
    <property type="molecule type" value="Genomic_DNA"/>
</dbReference>
<evidence type="ECO:0000313" key="2">
    <source>
        <dbReference type="EMBL" id="HHE55198.1"/>
    </source>
</evidence>
<organism evidence="2">
    <name type="scientific">Caldithrix abyssi</name>
    <dbReference type="NCBI Taxonomy" id="187145"/>
    <lineage>
        <taxon>Bacteria</taxon>
        <taxon>Pseudomonadati</taxon>
        <taxon>Calditrichota</taxon>
        <taxon>Calditrichia</taxon>
        <taxon>Calditrichales</taxon>
        <taxon>Calditrichaceae</taxon>
        <taxon>Caldithrix</taxon>
    </lineage>
</organism>
<proteinExistence type="predicted"/>